<organism evidence="18 19">
    <name type="scientific">Coprinellus micaceus</name>
    <name type="common">Glistening ink-cap mushroom</name>
    <name type="synonym">Coprinus micaceus</name>
    <dbReference type="NCBI Taxonomy" id="71717"/>
    <lineage>
        <taxon>Eukaryota</taxon>
        <taxon>Fungi</taxon>
        <taxon>Dikarya</taxon>
        <taxon>Basidiomycota</taxon>
        <taxon>Agaricomycotina</taxon>
        <taxon>Agaricomycetes</taxon>
        <taxon>Agaricomycetidae</taxon>
        <taxon>Agaricales</taxon>
        <taxon>Agaricineae</taxon>
        <taxon>Psathyrellaceae</taxon>
        <taxon>Coprinellus</taxon>
    </lineage>
</organism>
<feature type="binding site" evidence="11">
    <location>
        <position position="120"/>
    </location>
    <ligand>
        <name>Zn(2+)</name>
        <dbReference type="ChEBI" id="CHEBI:29105"/>
    </ligand>
</feature>
<dbReference type="PIRSF" id="PIRSF001480">
    <property type="entry name" value="Mannose-6-phosphate_isomerase"/>
    <property type="match status" value="1"/>
</dbReference>
<evidence type="ECO:0000256" key="13">
    <source>
        <dbReference type="RuleBase" id="RU004189"/>
    </source>
</evidence>
<dbReference type="CDD" id="cd07011">
    <property type="entry name" value="cupin_PMI_type_I_N"/>
    <property type="match status" value="1"/>
</dbReference>
<evidence type="ECO:0000256" key="3">
    <source>
        <dbReference type="ARBA" id="ARBA00004666"/>
    </source>
</evidence>
<dbReference type="InterPro" id="IPR046457">
    <property type="entry name" value="PMI_typeI_cat"/>
</dbReference>
<protein>
    <recommendedName>
        <fullName evidence="6 12">Mannose-6-phosphate isomerase</fullName>
        <ecNumber evidence="5 12">5.3.1.8</ecNumber>
    </recommendedName>
</protein>
<dbReference type="NCBIfam" id="TIGR00218">
    <property type="entry name" value="manA"/>
    <property type="match status" value="1"/>
</dbReference>
<dbReference type="InterPro" id="IPR046458">
    <property type="entry name" value="PMI_typeI_hel"/>
</dbReference>
<dbReference type="Pfam" id="PF20511">
    <property type="entry name" value="PMI_typeI_cat"/>
    <property type="match status" value="1"/>
</dbReference>
<dbReference type="InterPro" id="IPR016305">
    <property type="entry name" value="Mannose-6-P_Isomerase"/>
</dbReference>
<evidence type="ECO:0000256" key="8">
    <source>
        <dbReference type="ARBA" id="ARBA00022833"/>
    </source>
</evidence>
<comment type="catalytic activity">
    <reaction evidence="1 12">
        <text>D-mannose 6-phosphate = D-fructose 6-phosphate</text>
        <dbReference type="Rhea" id="RHEA:12356"/>
        <dbReference type="ChEBI" id="CHEBI:58735"/>
        <dbReference type="ChEBI" id="CHEBI:61527"/>
        <dbReference type="EC" id="5.3.1.8"/>
    </reaction>
</comment>
<dbReference type="FunFam" id="2.60.120.10:FF:000044">
    <property type="entry name" value="Mannose-6-phosphate isomerase"/>
    <property type="match status" value="1"/>
</dbReference>
<reference evidence="18 19" key="1">
    <citation type="journal article" date="2019" name="Nat. Ecol. Evol.">
        <title>Megaphylogeny resolves global patterns of mushroom evolution.</title>
        <authorList>
            <person name="Varga T."/>
            <person name="Krizsan K."/>
            <person name="Foldi C."/>
            <person name="Dima B."/>
            <person name="Sanchez-Garcia M."/>
            <person name="Sanchez-Ramirez S."/>
            <person name="Szollosi G.J."/>
            <person name="Szarkandi J.G."/>
            <person name="Papp V."/>
            <person name="Albert L."/>
            <person name="Andreopoulos W."/>
            <person name="Angelini C."/>
            <person name="Antonin V."/>
            <person name="Barry K.W."/>
            <person name="Bougher N.L."/>
            <person name="Buchanan P."/>
            <person name="Buyck B."/>
            <person name="Bense V."/>
            <person name="Catcheside P."/>
            <person name="Chovatia M."/>
            <person name="Cooper J."/>
            <person name="Damon W."/>
            <person name="Desjardin D."/>
            <person name="Finy P."/>
            <person name="Geml J."/>
            <person name="Haridas S."/>
            <person name="Hughes K."/>
            <person name="Justo A."/>
            <person name="Karasinski D."/>
            <person name="Kautmanova I."/>
            <person name="Kiss B."/>
            <person name="Kocsube S."/>
            <person name="Kotiranta H."/>
            <person name="LaButti K.M."/>
            <person name="Lechner B.E."/>
            <person name="Liimatainen K."/>
            <person name="Lipzen A."/>
            <person name="Lukacs Z."/>
            <person name="Mihaltcheva S."/>
            <person name="Morgado L.N."/>
            <person name="Niskanen T."/>
            <person name="Noordeloos M.E."/>
            <person name="Ohm R.A."/>
            <person name="Ortiz-Santana B."/>
            <person name="Ovrebo C."/>
            <person name="Racz N."/>
            <person name="Riley R."/>
            <person name="Savchenko A."/>
            <person name="Shiryaev A."/>
            <person name="Soop K."/>
            <person name="Spirin V."/>
            <person name="Szebenyi C."/>
            <person name="Tomsovsky M."/>
            <person name="Tulloss R.E."/>
            <person name="Uehling J."/>
            <person name="Grigoriev I.V."/>
            <person name="Vagvolgyi C."/>
            <person name="Papp T."/>
            <person name="Martin F.M."/>
            <person name="Miettinen O."/>
            <person name="Hibbett D.S."/>
            <person name="Nagy L.G."/>
        </authorList>
    </citation>
    <scope>NUCLEOTIDE SEQUENCE [LARGE SCALE GENOMIC DNA]</scope>
    <source>
        <strain evidence="18 19">FP101781</strain>
    </source>
</reference>
<proteinExistence type="inferred from homology"/>
<dbReference type="Pfam" id="PF01238">
    <property type="entry name" value="PMI_typeI_C"/>
    <property type="match status" value="1"/>
</dbReference>
<keyword evidence="19" id="KW-1185">Reference proteome</keyword>
<dbReference type="Pfam" id="PF20512">
    <property type="entry name" value="PMI_typeI_hel"/>
    <property type="match status" value="1"/>
</dbReference>
<sequence length="439" mass="47131">MTSKSSTSALKVFKIVPTTQQYDWGKIGREAKVAQFAEASKLPGFTVDEVKPYAELWMGTHSSSPSLVKDTGDLLSDHLRKYPDLIGPRIAEKFPDAKNGELPFLFKVLSIAKALSIQSHPDKETAKHLHGVSPKIYKDPNHKPEMALALTEFEALCGFRPLNDIAANLRATPELESLIPSTMLQAFYAAASSSSDSSPSPEQKAALKNLFSALMTAPPSQVHSAIESLVTRYSSSSPSSLADATLHPLILKLQSQFPYDVGVLCPFLLNIIHLSPGSAIFLGAGEPHAYISGEAIECMANSDNVIRAGLTPKLRDVENLVKGLTYECGGGERSYVQPKAFTEESSNGSLLYDPPIEEFSVVKVDLPKGASELQRAVDGPSVVIITHGSGRIAWVQEGKGEELETGTGDVLFIGAGTPVSFSTRGKEDGLGAFRAFVEA</sequence>
<dbReference type="PANTHER" id="PTHR10309">
    <property type="entry name" value="MANNOSE-6-PHOSPHATE ISOMERASE"/>
    <property type="match status" value="1"/>
</dbReference>
<feature type="binding site" evidence="11">
    <location>
        <position position="288"/>
    </location>
    <ligand>
        <name>Zn(2+)</name>
        <dbReference type="ChEBI" id="CHEBI:29105"/>
    </ligand>
</feature>
<dbReference type="GO" id="GO:0008270">
    <property type="term" value="F:zinc ion binding"/>
    <property type="evidence" value="ECO:0007669"/>
    <property type="project" value="InterPro"/>
</dbReference>
<dbReference type="InterPro" id="IPR046456">
    <property type="entry name" value="PMI_typeI_C"/>
</dbReference>
<evidence type="ECO:0000256" key="10">
    <source>
        <dbReference type="PIRSR" id="PIRSR001480-1"/>
    </source>
</evidence>
<evidence type="ECO:0000256" key="14">
    <source>
        <dbReference type="RuleBase" id="RU004248"/>
    </source>
</evidence>
<name>A0A4Y7SKU1_COPMI</name>
<dbReference type="InterPro" id="IPR014710">
    <property type="entry name" value="RmlC-like_jellyroll"/>
</dbReference>
<evidence type="ECO:0000256" key="6">
    <source>
        <dbReference type="ARBA" id="ARBA00018236"/>
    </source>
</evidence>
<dbReference type="GO" id="GO:0009298">
    <property type="term" value="P:GDP-mannose biosynthetic process"/>
    <property type="evidence" value="ECO:0007669"/>
    <property type="project" value="UniProtKB-UniPathway"/>
</dbReference>
<evidence type="ECO:0000256" key="4">
    <source>
        <dbReference type="ARBA" id="ARBA00010772"/>
    </source>
</evidence>
<keyword evidence="7 11" id="KW-0479">Metal-binding</keyword>
<evidence type="ECO:0000259" key="15">
    <source>
        <dbReference type="Pfam" id="PF01238"/>
    </source>
</evidence>
<evidence type="ECO:0000256" key="2">
    <source>
        <dbReference type="ARBA" id="ARBA00002564"/>
    </source>
</evidence>
<dbReference type="GO" id="GO:0004476">
    <property type="term" value="F:mannose-6-phosphate isomerase activity"/>
    <property type="evidence" value="ECO:0007669"/>
    <property type="project" value="UniProtKB-EC"/>
</dbReference>
<feature type="domain" description="Phosphomannose isomerase type I helical insertion" evidence="17">
    <location>
        <begin position="197"/>
        <end position="269"/>
    </location>
</feature>
<dbReference type="GO" id="GO:0005829">
    <property type="term" value="C:cytosol"/>
    <property type="evidence" value="ECO:0007669"/>
    <property type="project" value="TreeGrafter"/>
</dbReference>
<feature type="domain" description="Phosphomannose isomerase type I catalytic" evidence="16">
    <location>
        <begin position="12"/>
        <end position="162"/>
    </location>
</feature>
<dbReference type="Gene3D" id="1.10.441.10">
    <property type="entry name" value="Phosphomannose Isomerase, domain 2"/>
    <property type="match status" value="1"/>
</dbReference>
<evidence type="ECO:0000259" key="16">
    <source>
        <dbReference type="Pfam" id="PF20511"/>
    </source>
</evidence>
<dbReference type="PROSITE" id="PS00966">
    <property type="entry name" value="PMI_I_2"/>
    <property type="match status" value="1"/>
</dbReference>
<dbReference type="InterPro" id="IPR018050">
    <property type="entry name" value="Pmannose_isomerase-type1_CS"/>
</dbReference>
<evidence type="ECO:0000259" key="17">
    <source>
        <dbReference type="Pfam" id="PF20512"/>
    </source>
</evidence>
<dbReference type="GO" id="GO:0005975">
    <property type="term" value="P:carbohydrate metabolic process"/>
    <property type="evidence" value="ECO:0007669"/>
    <property type="project" value="InterPro"/>
</dbReference>
<evidence type="ECO:0000256" key="9">
    <source>
        <dbReference type="ARBA" id="ARBA00023235"/>
    </source>
</evidence>
<accession>A0A4Y7SKU1</accession>
<dbReference type="Proteomes" id="UP000298030">
    <property type="component" value="Unassembled WGS sequence"/>
</dbReference>
<evidence type="ECO:0000256" key="1">
    <source>
        <dbReference type="ARBA" id="ARBA00000757"/>
    </source>
</evidence>
<evidence type="ECO:0000256" key="12">
    <source>
        <dbReference type="RuleBase" id="RU000611"/>
    </source>
</evidence>
<evidence type="ECO:0000313" key="19">
    <source>
        <dbReference type="Proteomes" id="UP000298030"/>
    </source>
</evidence>
<dbReference type="OrthoDB" id="6605218at2759"/>
<feature type="binding site" evidence="11">
    <location>
        <position position="145"/>
    </location>
    <ligand>
        <name>Zn(2+)</name>
        <dbReference type="ChEBI" id="CHEBI:29105"/>
    </ligand>
</feature>
<dbReference type="PANTHER" id="PTHR10309:SF0">
    <property type="entry name" value="MANNOSE-6-PHOSPHATE ISOMERASE"/>
    <property type="match status" value="1"/>
</dbReference>
<gene>
    <name evidence="18" type="ORF">FA13DRAFT_1695348</name>
</gene>
<dbReference type="InterPro" id="IPR011051">
    <property type="entry name" value="RmlC_Cupin_sf"/>
</dbReference>
<comment type="cofactor">
    <cofactor evidence="11 12">
        <name>Zn(2+)</name>
        <dbReference type="ChEBI" id="CHEBI:29105"/>
    </cofactor>
    <text evidence="11 12">Binds 1 zinc ion per subunit.</text>
</comment>
<evidence type="ECO:0000313" key="18">
    <source>
        <dbReference type="EMBL" id="TEB22224.1"/>
    </source>
</evidence>
<dbReference type="Gene3D" id="2.60.120.10">
    <property type="entry name" value="Jelly Rolls"/>
    <property type="match status" value="2"/>
</dbReference>
<feature type="binding site" evidence="11">
    <location>
        <position position="118"/>
    </location>
    <ligand>
        <name>Zn(2+)</name>
        <dbReference type="ChEBI" id="CHEBI:29105"/>
    </ligand>
</feature>
<dbReference type="SUPFAM" id="SSF51182">
    <property type="entry name" value="RmlC-like cupins"/>
    <property type="match status" value="1"/>
</dbReference>
<feature type="active site" evidence="10">
    <location>
        <position position="307"/>
    </location>
</feature>
<dbReference type="EMBL" id="QPFP01000095">
    <property type="protein sequence ID" value="TEB22224.1"/>
    <property type="molecule type" value="Genomic_DNA"/>
</dbReference>
<comment type="caution">
    <text evidence="18">The sequence shown here is derived from an EMBL/GenBank/DDBJ whole genome shotgun (WGS) entry which is preliminary data.</text>
</comment>
<dbReference type="STRING" id="71717.A0A4Y7SKU1"/>
<dbReference type="EC" id="5.3.1.8" evidence="5 12"/>
<dbReference type="InterPro" id="IPR001250">
    <property type="entry name" value="Man6P_Isoase-1"/>
</dbReference>
<comment type="pathway">
    <text evidence="3 14">Nucleotide-sugar biosynthesis; GDP-alpha-D-mannose biosynthesis; alpha-D-mannose 1-phosphate from D-fructose 6-phosphate: step 1/2.</text>
</comment>
<evidence type="ECO:0000256" key="5">
    <source>
        <dbReference type="ARBA" id="ARBA00011956"/>
    </source>
</evidence>
<comment type="function">
    <text evidence="2">Involved in the synthesis of the GDP-mannose and dolichol-phosphate-mannose required for a number of critical mannosyl transfer reactions.</text>
</comment>
<dbReference type="UniPathway" id="UPA00126">
    <property type="reaction ID" value="UER00423"/>
</dbReference>
<dbReference type="AlphaFoldDB" id="A0A4Y7SKU1"/>
<evidence type="ECO:0000256" key="11">
    <source>
        <dbReference type="PIRSR" id="PIRSR001480-2"/>
    </source>
</evidence>
<evidence type="ECO:0000256" key="7">
    <source>
        <dbReference type="ARBA" id="ARBA00022723"/>
    </source>
</evidence>
<dbReference type="PROSITE" id="PS00965">
    <property type="entry name" value="PMI_I_1"/>
    <property type="match status" value="1"/>
</dbReference>
<keyword evidence="9 12" id="KW-0413">Isomerase</keyword>
<feature type="domain" description="Phosphomannose isomerase type I C-terminal" evidence="15">
    <location>
        <begin position="349"/>
        <end position="392"/>
    </location>
</feature>
<dbReference type="PRINTS" id="PR00714">
    <property type="entry name" value="MAN6PISMRASE"/>
</dbReference>
<keyword evidence="8 11" id="KW-0862">Zinc</keyword>
<comment type="similarity">
    <text evidence="4 13">Belongs to the mannose-6-phosphate isomerase type 1 family.</text>
</comment>